<feature type="compositionally biased region" description="Low complexity" evidence="1">
    <location>
        <begin position="60"/>
        <end position="69"/>
    </location>
</feature>
<feature type="region of interest" description="Disordered" evidence="1">
    <location>
        <begin position="1"/>
        <end position="20"/>
    </location>
</feature>
<protein>
    <submittedName>
        <fullName evidence="2">Uncharacterized protein</fullName>
    </submittedName>
</protein>
<feature type="region of interest" description="Disordered" evidence="1">
    <location>
        <begin position="60"/>
        <end position="100"/>
    </location>
</feature>
<feature type="compositionally biased region" description="Polar residues" evidence="1">
    <location>
        <begin position="1"/>
        <end position="14"/>
    </location>
</feature>
<name>A0AAD7GI73_MYCRO</name>
<keyword evidence="3" id="KW-1185">Reference proteome</keyword>
<proteinExistence type="predicted"/>
<accession>A0AAD7GI73</accession>
<dbReference type="AlphaFoldDB" id="A0AAD7GI73"/>
<dbReference type="EMBL" id="JARKIE010000066">
    <property type="protein sequence ID" value="KAJ7690238.1"/>
    <property type="molecule type" value="Genomic_DNA"/>
</dbReference>
<dbReference type="Proteomes" id="UP001221757">
    <property type="component" value="Unassembled WGS sequence"/>
</dbReference>
<evidence type="ECO:0000313" key="2">
    <source>
        <dbReference type="EMBL" id="KAJ7690238.1"/>
    </source>
</evidence>
<comment type="caution">
    <text evidence="2">The sequence shown here is derived from an EMBL/GenBank/DDBJ whole genome shotgun (WGS) entry which is preliminary data.</text>
</comment>
<evidence type="ECO:0000313" key="3">
    <source>
        <dbReference type="Proteomes" id="UP001221757"/>
    </source>
</evidence>
<organism evidence="2 3">
    <name type="scientific">Mycena rosella</name>
    <name type="common">Pink bonnet</name>
    <name type="synonym">Agaricus rosellus</name>
    <dbReference type="NCBI Taxonomy" id="1033263"/>
    <lineage>
        <taxon>Eukaryota</taxon>
        <taxon>Fungi</taxon>
        <taxon>Dikarya</taxon>
        <taxon>Basidiomycota</taxon>
        <taxon>Agaricomycotina</taxon>
        <taxon>Agaricomycetes</taxon>
        <taxon>Agaricomycetidae</taxon>
        <taxon>Agaricales</taxon>
        <taxon>Marasmiineae</taxon>
        <taxon>Mycenaceae</taxon>
        <taxon>Mycena</taxon>
    </lineage>
</organism>
<gene>
    <name evidence="2" type="ORF">B0H17DRAFT_1201806</name>
</gene>
<sequence>MATSSHYRTTSVTADNPKRSSKHFSLASLASLNSYTGSTISTDAPIAIITTVTTTTEAFPAPALPPFTTSLGSDEPLLRPRSGTPPVAPACTPEERSPKPKLIHRAQTRINFIHSSFPSSSPCSESLALLLFIIHH</sequence>
<reference evidence="2" key="1">
    <citation type="submission" date="2023-03" db="EMBL/GenBank/DDBJ databases">
        <title>Massive genome expansion in bonnet fungi (Mycena s.s.) driven by repeated elements and novel gene families across ecological guilds.</title>
        <authorList>
            <consortium name="Lawrence Berkeley National Laboratory"/>
            <person name="Harder C.B."/>
            <person name="Miyauchi S."/>
            <person name="Viragh M."/>
            <person name="Kuo A."/>
            <person name="Thoen E."/>
            <person name="Andreopoulos B."/>
            <person name="Lu D."/>
            <person name="Skrede I."/>
            <person name="Drula E."/>
            <person name="Henrissat B."/>
            <person name="Morin E."/>
            <person name="Kohler A."/>
            <person name="Barry K."/>
            <person name="LaButti K."/>
            <person name="Morin E."/>
            <person name="Salamov A."/>
            <person name="Lipzen A."/>
            <person name="Mereny Z."/>
            <person name="Hegedus B."/>
            <person name="Baldrian P."/>
            <person name="Stursova M."/>
            <person name="Weitz H."/>
            <person name="Taylor A."/>
            <person name="Grigoriev I.V."/>
            <person name="Nagy L.G."/>
            <person name="Martin F."/>
            <person name="Kauserud H."/>
        </authorList>
    </citation>
    <scope>NUCLEOTIDE SEQUENCE</scope>
    <source>
        <strain evidence="2">CBHHK067</strain>
    </source>
</reference>
<evidence type="ECO:0000256" key="1">
    <source>
        <dbReference type="SAM" id="MobiDB-lite"/>
    </source>
</evidence>